<dbReference type="AlphaFoldDB" id="A0A0V1DP69"/>
<comment type="caution">
    <text evidence="1">The sequence shown here is derived from an EMBL/GenBank/DDBJ whole genome shotgun (WGS) entry which is preliminary data.</text>
</comment>
<name>A0A0V1DP69_TRIPS</name>
<sequence length="35" mass="4094">MSPENIIANNKCRSYTYFSHRVLLQDTQNNTAIIH</sequence>
<organism evidence="1 2">
    <name type="scientific">Trichinella pseudospiralis</name>
    <name type="common">Parasitic roundworm</name>
    <dbReference type="NCBI Taxonomy" id="6337"/>
    <lineage>
        <taxon>Eukaryota</taxon>
        <taxon>Metazoa</taxon>
        <taxon>Ecdysozoa</taxon>
        <taxon>Nematoda</taxon>
        <taxon>Enoplea</taxon>
        <taxon>Dorylaimia</taxon>
        <taxon>Trichinellida</taxon>
        <taxon>Trichinellidae</taxon>
        <taxon>Trichinella</taxon>
    </lineage>
</organism>
<evidence type="ECO:0000313" key="1">
    <source>
        <dbReference type="EMBL" id="KRY62978.1"/>
    </source>
</evidence>
<accession>A0A0V1DP69</accession>
<proteinExistence type="predicted"/>
<reference evidence="1 2" key="1">
    <citation type="submission" date="2015-01" db="EMBL/GenBank/DDBJ databases">
        <title>Evolution of Trichinella species and genotypes.</title>
        <authorList>
            <person name="Korhonen P.K."/>
            <person name="Edoardo P."/>
            <person name="Giuseppe L.R."/>
            <person name="Gasser R.B."/>
        </authorList>
    </citation>
    <scope>NUCLEOTIDE SEQUENCE [LARGE SCALE GENOMIC DNA]</scope>
    <source>
        <strain evidence="1">ISS13</strain>
    </source>
</reference>
<evidence type="ECO:0000313" key="2">
    <source>
        <dbReference type="Proteomes" id="UP000054632"/>
    </source>
</evidence>
<dbReference type="EMBL" id="JYDR01001680">
    <property type="protein sequence ID" value="KRY62978.1"/>
    <property type="molecule type" value="Genomic_DNA"/>
</dbReference>
<protein>
    <submittedName>
        <fullName evidence="1">Uncharacterized protein</fullName>
    </submittedName>
</protein>
<gene>
    <name evidence="1" type="ORF">T4A_12668</name>
</gene>
<dbReference type="Proteomes" id="UP000054632">
    <property type="component" value="Unassembled WGS sequence"/>
</dbReference>